<proteinExistence type="inferred from homology"/>
<keyword evidence="2" id="KW-0648">Protein biosynthesis</keyword>
<comment type="similarity">
    <text evidence="1">Belongs to the PRORSD1 family.</text>
</comment>
<dbReference type="Proteomes" id="UP000251923">
    <property type="component" value="Unassembled WGS sequence"/>
</dbReference>
<name>A0A2I1L693_9LACT</name>
<dbReference type="GO" id="GO:0006412">
    <property type="term" value="P:translation"/>
    <property type="evidence" value="ECO:0007669"/>
    <property type="project" value="UniProtKB-KW"/>
</dbReference>
<dbReference type="CDD" id="cd04335">
    <property type="entry name" value="PrdX_deacylase"/>
    <property type="match status" value="1"/>
</dbReference>
<sequence length="162" mass="18773">MNQEEIFQLLDSQNIDYEVSHHQAVYNMAELESIDLPYPEYDAKNLFIRDDKKRNYYLLSIKGDKRIDLKKFRQDQGTRALSFASDKDLYHYLELTPGSVSPFGLLNDADKKVHFYIDKDFVDSDSLIGCHPNDNTATVWLKTSDLIQLIEDHGNPVHAFTV</sequence>
<dbReference type="EMBL" id="QMHM01000004">
    <property type="protein sequence ID" value="RAV80597.1"/>
    <property type="molecule type" value="Genomic_DNA"/>
</dbReference>
<evidence type="ECO:0000313" key="4">
    <source>
        <dbReference type="EMBL" id="RAV80597.1"/>
    </source>
</evidence>
<dbReference type="RefSeq" id="WP_070598298.1">
    <property type="nucleotide sequence ID" value="NZ_JASODG010000002.1"/>
</dbReference>
<dbReference type="GO" id="GO:0002161">
    <property type="term" value="F:aminoacyl-tRNA deacylase activity"/>
    <property type="evidence" value="ECO:0007669"/>
    <property type="project" value="InterPro"/>
</dbReference>
<protein>
    <submittedName>
        <fullName evidence="4">Prolyl-tRNA synthetase associated domain-containing protein</fullName>
    </submittedName>
</protein>
<organism evidence="4 5">
    <name type="scientific">Aerococcus urinae</name>
    <dbReference type="NCBI Taxonomy" id="1376"/>
    <lineage>
        <taxon>Bacteria</taxon>
        <taxon>Bacillati</taxon>
        <taxon>Bacillota</taxon>
        <taxon>Bacilli</taxon>
        <taxon>Lactobacillales</taxon>
        <taxon>Aerococcaceae</taxon>
        <taxon>Aerococcus</taxon>
    </lineage>
</organism>
<evidence type="ECO:0000259" key="3">
    <source>
        <dbReference type="Pfam" id="PF04073"/>
    </source>
</evidence>
<accession>A0A2I1L693</accession>
<dbReference type="SUPFAM" id="SSF55826">
    <property type="entry name" value="YbaK/ProRS associated domain"/>
    <property type="match status" value="1"/>
</dbReference>
<evidence type="ECO:0000256" key="2">
    <source>
        <dbReference type="ARBA" id="ARBA00022917"/>
    </source>
</evidence>
<evidence type="ECO:0000313" key="5">
    <source>
        <dbReference type="Proteomes" id="UP000251923"/>
    </source>
</evidence>
<dbReference type="InterPro" id="IPR007214">
    <property type="entry name" value="YbaK/aa-tRNA-synth-assoc-dom"/>
</dbReference>
<dbReference type="PANTHER" id="PTHR31423:SF3">
    <property type="entry name" value="PROLYL-TRNA SYNTHETASE ASSOCIATED DOMAIN-CONTAINING PROTEIN 1-RELATED"/>
    <property type="match status" value="1"/>
</dbReference>
<reference evidence="4 5" key="1">
    <citation type="submission" date="2018-04" db="EMBL/GenBank/DDBJ databases">
        <title>Aerococcus urinae genomes.</title>
        <authorList>
            <person name="Hilt E."/>
            <person name="Gilbert N.M."/>
            <person name="Thomas-White K."/>
            <person name="Putonti C."/>
            <person name="Lewis A.L."/>
            <person name="Visck K.L."/>
            <person name="Wolfe A.J."/>
        </authorList>
    </citation>
    <scope>NUCLEOTIDE SEQUENCE [LARGE SCALE GENOMIC DNA]</scope>
    <source>
        <strain evidence="4 5">UMB7480</strain>
    </source>
</reference>
<dbReference type="Pfam" id="PF04073">
    <property type="entry name" value="tRNA_edit"/>
    <property type="match status" value="1"/>
</dbReference>
<dbReference type="InterPro" id="IPR040285">
    <property type="entry name" value="ProX/PRXD1"/>
</dbReference>
<evidence type="ECO:0000256" key="1">
    <source>
        <dbReference type="ARBA" id="ARBA00010201"/>
    </source>
</evidence>
<comment type="caution">
    <text evidence="4">The sequence shown here is derived from an EMBL/GenBank/DDBJ whole genome shotgun (WGS) entry which is preliminary data.</text>
</comment>
<gene>
    <name evidence="4" type="ORF">DBT54_02875</name>
</gene>
<dbReference type="Gene3D" id="3.90.960.10">
    <property type="entry name" value="YbaK/aminoacyl-tRNA synthetase-associated domain"/>
    <property type="match status" value="1"/>
</dbReference>
<dbReference type="AlphaFoldDB" id="A0A2I1L693"/>
<feature type="domain" description="YbaK/aminoacyl-tRNA synthetase-associated" evidence="3">
    <location>
        <begin position="38"/>
        <end position="148"/>
    </location>
</feature>
<dbReference type="InterPro" id="IPR036754">
    <property type="entry name" value="YbaK/aa-tRNA-synt-asso_dom_sf"/>
</dbReference>
<dbReference type="PANTHER" id="PTHR31423">
    <property type="entry name" value="YBAK DOMAIN-CONTAINING PROTEIN"/>
    <property type="match status" value="1"/>
</dbReference>